<dbReference type="GO" id="GO:0042147">
    <property type="term" value="P:retrograde transport, endosome to Golgi"/>
    <property type="evidence" value="ECO:0007669"/>
    <property type="project" value="TreeGrafter"/>
</dbReference>
<dbReference type="GO" id="GO:0005794">
    <property type="term" value="C:Golgi apparatus"/>
    <property type="evidence" value="ECO:0007669"/>
    <property type="project" value="TreeGrafter"/>
</dbReference>
<evidence type="ECO:0000313" key="5">
    <source>
        <dbReference type="EMBL" id="KAK8784772.1"/>
    </source>
</evidence>
<name>A0AAQ4FDJ3_AMBAM</name>
<dbReference type="InterPro" id="IPR016024">
    <property type="entry name" value="ARM-type_fold"/>
</dbReference>
<dbReference type="SUPFAM" id="SSF48371">
    <property type="entry name" value="ARM repeat"/>
    <property type="match status" value="2"/>
</dbReference>
<dbReference type="InterPro" id="IPR046837">
    <property type="entry name" value="Laa1/Sip1/HEATR5-like_HEAT"/>
</dbReference>
<feature type="region of interest" description="Disordered" evidence="4">
    <location>
        <begin position="1161"/>
        <end position="1186"/>
    </location>
</feature>
<feature type="compositionally biased region" description="Acidic residues" evidence="4">
    <location>
        <begin position="1496"/>
        <end position="1507"/>
    </location>
</feature>
<dbReference type="FunFam" id="1.25.10.10:FF:000098">
    <property type="entry name" value="HEAT repeat-containing protein 5A isoform X2"/>
    <property type="match status" value="1"/>
</dbReference>
<dbReference type="GO" id="GO:0030139">
    <property type="term" value="C:endocytic vesicle"/>
    <property type="evidence" value="ECO:0007669"/>
    <property type="project" value="TreeGrafter"/>
</dbReference>
<gene>
    <name evidence="5" type="ORF">V5799_008855</name>
</gene>
<organism evidence="5 6">
    <name type="scientific">Amblyomma americanum</name>
    <name type="common">Lone star tick</name>
    <dbReference type="NCBI Taxonomy" id="6943"/>
    <lineage>
        <taxon>Eukaryota</taxon>
        <taxon>Metazoa</taxon>
        <taxon>Ecdysozoa</taxon>
        <taxon>Arthropoda</taxon>
        <taxon>Chelicerata</taxon>
        <taxon>Arachnida</taxon>
        <taxon>Acari</taxon>
        <taxon>Parasitiformes</taxon>
        <taxon>Ixodida</taxon>
        <taxon>Ixodoidea</taxon>
        <taxon>Ixodidae</taxon>
        <taxon>Amblyomminae</taxon>
        <taxon>Amblyomma</taxon>
    </lineage>
</organism>
<dbReference type="GO" id="GO:0006897">
    <property type="term" value="P:endocytosis"/>
    <property type="evidence" value="ECO:0007669"/>
    <property type="project" value="TreeGrafter"/>
</dbReference>
<dbReference type="InterPro" id="IPR011989">
    <property type="entry name" value="ARM-like"/>
</dbReference>
<sequence length="2192" mass="238662">MHPPDADTATPFHGVQDAVHHPKRRWASLVASLRRPVGLFTGTLILLLRLKELKMMELSHSLTLNEEVLAQLPEVKRPVFVFEWLRFLDKVLVAAQKSDIKQCQKQLVDQLVRQMREGSPGPPTRRMLGRCLATLFSVGDTFLLFDAVNQCNDILRNRDDSPSYLPARLAAITSTGAMYEKLGRMMGRSYEDTVHILLKSLRNAESQSRCETMSTMEKVVAGMGAAASPIHKDIFKAVRHCMTDRVLAVRCAAAKCLLEMVWHAPFLYTSDLETVASICFRAFEGSNYEVRCTVARLLGTVVAITQQASQAQVGKNRLASLDEVLGLLASGFLRGGIGFLKGSAGEMIKGGSSVSREIRVGVTHAYVVLFQRLGGLWLERHLPAVLSHLLELVGHPRAVQTHVDAVYSRKCVSFALRSVLGHMLGDRAQGAACKDLVQLVVKHLNSDAVLDSNSSKDGQQEVALSQHILVCALQELGCLIETLGTTAVSTLSDSSIGLVETVVSVLVHTSPAARLAAAWCLRCIATAVPAQLTPLLDRCLDQLESLKSSPDAIAGYSAALAALLGAARHTPLGLPHNKGKMIFNLAEDLLRSASQNSRLSLQRTQAGWLMMGAVMTLGPPVVRSLLPRMLLLWKNCFPRSTKELESEKVRGDAFTWQVTLEGRSGALSAMASFLKHCKELASDDIVRRILSPVESALLMLSGIGPTIKSYGQHLKASAAMVRLRLYETMSLLPAQSYESSYNNLLRLLVAEFTLTENQANTTTSLLRSLCHSDDSVILGSWLQETDHKAIEDQLQPNSASGSGALEHDTTALYRSLNKGDALPGPLPLGVAVIDMSVVLYGLVFPHVAFKHRLQMLDHFSECVRHSKATRQEAVQINIFTALLSALKALAEAKTSLGGEDVRKAAVGLIHGALSHPNPILRCAAGEALGRMAQVVGDGRFVAEMAQDSFDRLKTARDAVSRTGHSLALGCLHRYVGGMGSGQHLNTSVSILLALAQDMNAPVVQVWALHALGLIADSGGPMFRSYVEPTLSLALKLLLSMPPTHVDVHQCIGKCLSAVITTIGPELQGNTNSISTARSSLLVACSIMQDHGDALVQTEAISCLQQLHMFAPRHVNLSSLVPVLCSALNCPHLLLRRAAVACLRQLSQREAREVCEHASSWAKENTTHNSGKGGSNQQKQQQQRWASEGAPLPWEVGLPGVLFALLDRETDPRLVSHLHDSLTSMLQAMLDDSLGQWLGLCKDVLTAADTLASTVAAVPEREGDADNADEFDDDEEAIKAGEEPISHPAVGPRWPTKVFAAESLHKIITLCEGHKAHFDLTLAREERSLNPKQDFLVLHLSDLVRMAFMAATSDSDPLRLEGLKTLQLIIDKFSQVPEPEFPGHVILEQYQAQVGAALRPAFSPETPSHVTAMACQVCSAWIGSGVARDLNDLRRVHQLLVSSLTKLQKGANSLLYNESASTLEKLAILKAWAEVYIVAMEKEHERSPPKRASGDSSDLEESDANEDDAGGRESLLKLVAPELLCLSRYWLAALKDHALLSLPAEFSSQLPHDGGAFYTSDTVESARPHYQDAWPPILHAASLWLTQGGGFEGGLHQEAPPDGLGTGGLRGGASFLHLSRSSQPQKPEEINRDWFYLLFGICMEALCGQRVSETPECVPICLQALHQLLSHPLPSEILGKDLQLTVELCHVLHRMLLARDSTQCQLMVMKIAKLVVTAWQESYDAERKQKLREVAPANQEPRGLAETVLATVGEGGETGELPAGQSVVQALLEVCLCLLVRQLPQLSPQLSSALHGVRHRAQQGSRALDPDSGQLIAAALGVIADLPQLCSPAGCLMVVPTILFLLTSVLKEVAVQPSQPAGSGSLVVTMAPVNAALQALKTLALLPLHQNTEHSKQWVALLRSTLSRLIDFTKTSEETGKLDDISMLLAIAMFVLNAPKEVVQVANLQYPCINLFKHGLLKEDMVQLWCVQTLRSIFQHQDRSVSTPYIHSLGPRVVETLLRSADDLGTTTGNDVRLNVALECLQTLETLLAAAPADGKAHMMLLYVPVLVNLLLDPTTHQAASTARRKLHQAALGRLTRVGPQYPQEFRAVIGRLPQLKSKIENAVRTGSRGPEAENRLQQLHWLRLIGIQHCAAVPCCKRRITISCYGRDGSANTQEPFLFMASLTLQWCCGRHRLWCPSKTCRHITVTS</sequence>
<dbReference type="GO" id="GO:0008104">
    <property type="term" value="P:intracellular protein localization"/>
    <property type="evidence" value="ECO:0007669"/>
    <property type="project" value="TreeGrafter"/>
</dbReference>
<keyword evidence="2" id="KW-0677">Repeat</keyword>
<protein>
    <recommendedName>
        <fullName evidence="3">HEAT repeat-containing protein 5A</fullName>
    </recommendedName>
</protein>
<proteinExistence type="inferred from homology"/>
<evidence type="ECO:0000256" key="2">
    <source>
        <dbReference type="ARBA" id="ARBA00022737"/>
    </source>
</evidence>
<dbReference type="PANTHER" id="PTHR21663:SF0">
    <property type="entry name" value="HEAT REPEAT-CONTAINING PROTEIN 5B"/>
    <property type="match status" value="1"/>
</dbReference>
<evidence type="ECO:0000256" key="3">
    <source>
        <dbReference type="ARBA" id="ARBA00070811"/>
    </source>
</evidence>
<dbReference type="EMBL" id="JARKHS020004273">
    <property type="protein sequence ID" value="KAK8784772.1"/>
    <property type="molecule type" value="Genomic_DNA"/>
</dbReference>
<dbReference type="Pfam" id="PF25468">
    <property type="entry name" value="HEAT_HEATR5A"/>
    <property type="match status" value="1"/>
</dbReference>
<comment type="caution">
    <text evidence="5">The sequence shown here is derived from an EMBL/GenBank/DDBJ whole genome shotgun (WGS) entry which is preliminary data.</text>
</comment>
<evidence type="ECO:0000313" key="6">
    <source>
        <dbReference type="Proteomes" id="UP001321473"/>
    </source>
</evidence>
<dbReference type="Gene3D" id="1.25.10.10">
    <property type="entry name" value="Leucine-rich Repeat Variant"/>
    <property type="match status" value="3"/>
</dbReference>
<feature type="region of interest" description="Disordered" evidence="4">
    <location>
        <begin position="1482"/>
        <end position="1509"/>
    </location>
</feature>
<evidence type="ECO:0000256" key="1">
    <source>
        <dbReference type="ARBA" id="ARBA00008304"/>
    </source>
</evidence>
<dbReference type="GO" id="GO:0005829">
    <property type="term" value="C:cytosol"/>
    <property type="evidence" value="ECO:0007669"/>
    <property type="project" value="GOC"/>
</dbReference>
<dbReference type="InterPro" id="IPR040108">
    <property type="entry name" value="Laa1/Sip1/HEATR5"/>
</dbReference>
<keyword evidence="6" id="KW-1185">Reference proteome</keyword>
<dbReference type="Pfam" id="PF20210">
    <property type="entry name" value="Laa1_Sip1_HTR5"/>
    <property type="match status" value="1"/>
</dbReference>
<reference evidence="5 6" key="1">
    <citation type="journal article" date="2023" name="Arcadia Sci">
        <title>De novo assembly of a long-read Amblyomma americanum tick genome.</title>
        <authorList>
            <person name="Chou S."/>
            <person name="Poskanzer K.E."/>
            <person name="Rollins M."/>
            <person name="Thuy-Boun P.S."/>
        </authorList>
    </citation>
    <scope>NUCLEOTIDE SEQUENCE [LARGE SCALE GENOMIC DNA]</scope>
    <source>
        <strain evidence="5">F_SG_1</strain>
        <tissue evidence="5">Salivary glands</tissue>
    </source>
</reference>
<dbReference type="Proteomes" id="UP001321473">
    <property type="component" value="Unassembled WGS sequence"/>
</dbReference>
<dbReference type="FunFam" id="1.25.10.10:FF:000138">
    <property type="entry name" value="Putative HEAT repeat-containing protein 5B"/>
    <property type="match status" value="1"/>
</dbReference>
<accession>A0AAQ4FDJ3</accession>
<evidence type="ECO:0000256" key="4">
    <source>
        <dbReference type="SAM" id="MobiDB-lite"/>
    </source>
</evidence>
<dbReference type="PANTHER" id="PTHR21663">
    <property type="entry name" value="HYPOTHETICAL HEAT DOMAIN-CONTAINING"/>
    <property type="match status" value="1"/>
</dbReference>
<dbReference type="GO" id="GO:0016020">
    <property type="term" value="C:membrane"/>
    <property type="evidence" value="ECO:0007669"/>
    <property type="project" value="TreeGrafter"/>
</dbReference>
<comment type="similarity">
    <text evidence="1">Belongs to the HEATR5 family.</text>
</comment>